<accession>A0A1F5VL46</accession>
<evidence type="ECO:0000256" key="5">
    <source>
        <dbReference type="ARBA" id="ARBA00022801"/>
    </source>
</evidence>
<gene>
    <name evidence="7" type="ORF">A2Y62_09530</name>
</gene>
<dbReference type="GO" id="GO:0008239">
    <property type="term" value="F:dipeptidyl-peptidase activity"/>
    <property type="evidence" value="ECO:0007669"/>
    <property type="project" value="UniProtKB-UniRule"/>
</dbReference>
<evidence type="ECO:0000256" key="3">
    <source>
        <dbReference type="ARBA" id="ARBA00022670"/>
    </source>
</evidence>
<evidence type="ECO:0000256" key="2">
    <source>
        <dbReference type="ARBA" id="ARBA00022438"/>
    </source>
</evidence>
<dbReference type="GO" id="GO:0006508">
    <property type="term" value="P:proteolysis"/>
    <property type="evidence" value="ECO:0007669"/>
    <property type="project" value="UniProtKB-KW"/>
</dbReference>
<evidence type="ECO:0000256" key="6">
    <source>
        <dbReference type="RuleBase" id="RU366067"/>
    </source>
</evidence>
<comment type="caution">
    <text evidence="7">The sequence shown here is derived from an EMBL/GenBank/DDBJ whole genome shotgun (WGS) entry which is preliminary data.</text>
</comment>
<dbReference type="SUPFAM" id="SSF50494">
    <property type="entry name" value="Trypsin-like serine proteases"/>
    <property type="match status" value="1"/>
</dbReference>
<dbReference type="InterPro" id="IPR019500">
    <property type="entry name" value="Pep_S46"/>
</dbReference>
<name>A0A1F5VL46_9BACT</name>
<protein>
    <recommendedName>
        <fullName evidence="6">Dipeptidyl-peptidase</fullName>
        <ecNumber evidence="6">3.4.14.-</ecNumber>
    </recommendedName>
</protein>
<reference evidence="7 8" key="1">
    <citation type="journal article" date="2016" name="Nat. Commun.">
        <title>Thousands of microbial genomes shed light on interconnected biogeochemical processes in an aquifer system.</title>
        <authorList>
            <person name="Anantharaman K."/>
            <person name="Brown C.T."/>
            <person name="Hug L.A."/>
            <person name="Sharon I."/>
            <person name="Castelle C.J."/>
            <person name="Probst A.J."/>
            <person name="Thomas B.C."/>
            <person name="Singh A."/>
            <person name="Wilkins M.J."/>
            <person name="Karaoz U."/>
            <person name="Brodie E.L."/>
            <person name="Williams K.H."/>
            <person name="Hubbard S.S."/>
            <person name="Banfield J.F."/>
        </authorList>
    </citation>
    <scope>NUCLEOTIDE SEQUENCE [LARGE SCALE GENOMIC DNA]</scope>
</reference>
<dbReference type="GO" id="GO:0043171">
    <property type="term" value="P:peptide catabolic process"/>
    <property type="evidence" value="ECO:0007669"/>
    <property type="project" value="UniProtKB-UniRule"/>
</dbReference>
<keyword evidence="4" id="KW-0732">Signal</keyword>
<comment type="function">
    <text evidence="6">Catalyzes the removal of dipeptides from the N-terminus of oligopeptides.</text>
</comment>
<keyword evidence="6" id="KW-0720">Serine protease</keyword>
<proteinExistence type="inferred from homology"/>
<dbReference type="InterPro" id="IPR009003">
    <property type="entry name" value="Peptidase_S1_PA"/>
</dbReference>
<dbReference type="GO" id="GO:0070009">
    <property type="term" value="F:serine-type aminopeptidase activity"/>
    <property type="evidence" value="ECO:0007669"/>
    <property type="project" value="UniProtKB-UniRule"/>
</dbReference>
<evidence type="ECO:0000313" key="8">
    <source>
        <dbReference type="Proteomes" id="UP000178943"/>
    </source>
</evidence>
<evidence type="ECO:0000313" key="7">
    <source>
        <dbReference type="EMBL" id="OGF63701.1"/>
    </source>
</evidence>
<sequence length="716" mass="82261">MKRLILVAWILSSVMLCAEEGMYLIQQVPPKVIENMKARGFQLAADDIFSMKQPSLAQAIINFGGGTASFVSPKGLILTNHHVAFGAAQRQSSADSNIIENGFLAKSMLEEIPAPGYKALILEEVKDVSTQIFKGIKKDLPPQKIYKVTEKNIKEIIKKEEGKSGNYRCQVRYVYGGLHFYLYKFFEVRDIRIVYFPTRNIGEFGGEVDNWMWPRHTGDFSFMRAYVAPDGKSADYAKENIPYTPQRYLKFSARDLDENDFAIVTGYPGITRRHLISTEVDYYINYYYPEGVRLYKKWIDILEEDSKKDKDAEIKNAGNIKGISNSYKNYTGMNEGLQKLDLMAKKKKQEEELLDFLDAHPDLKAKYGDSLPSLMKLAEEEKSLKIKSRMLGIMQRASKLLSSAIDINKWSIEKQKKDIERDPDYMDRNIPDLKEQIELAQRSLYIPSDKKALAFFISESLKLSDPHKIAVLETMIKDKSENGVAEFVKNLYAHSKMVELEYRMKLFDMNRTELLKLNDSFIDFADELQKELDKLKDMQEIIDGKMLLVRPHYMEAVIKQHEGNIYPDANGTLRLSYGSITGYDVKDAITYLPQTTMKGIIEKDTGEWPFNVSDKIKSLYVKRDFDTYMDPELNDIAVNFLTNNYCTGGNSGSPIINKYGELIGTVFDINYESLLSDYYYLPDITRTISVDSRYILFVLDKIDNADNILQELEIVR</sequence>
<dbReference type="PANTHER" id="PTHR38469">
    <property type="entry name" value="PERIPLASMIC PEPTIDASE SUBFAMILY S1B"/>
    <property type="match status" value="1"/>
</dbReference>
<dbReference type="STRING" id="1817863.A2Y62_09530"/>
<keyword evidence="2 6" id="KW-0031">Aminopeptidase</keyword>
<keyword evidence="5 6" id="KW-0378">Hydrolase</keyword>
<comment type="similarity">
    <text evidence="1 6">Belongs to the peptidase S46 family.</text>
</comment>
<dbReference type="Pfam" id="PF10459">
    <property type="entry name" value="Peptidase_S46"/>
    <property type="match status" value="1"/>
</dbReference>
<dbReference type="AlphaFoldDB" id="A0A1F5VL46"/>
<evidence type="ECO:0000256" key="1">
    <source>
        <dbReference type="ARBA" id="ARBA00010491"/>
    </source>
</evidence>
<dbReference type="EMBL" id="MFGW01000154">
    <property type="protein sequence ID" value="OGF63701.1"/>
    <property type="molecule type" value="Genomic_DNA"/>
</dbReference>
<organism evidence="7 8">
    <name type="scientific">Candidatus Fischerbacteria bacterium RBG_13_37_8</name>
    <dbReference type="NCBI Taxonomy" id="1817863"/>
    <lineage>
        <taxon>Bacteria</taxon>
        <taxon>Candidatus Fischeribacteriota</taxon>
    </lineage>
</organism>
<dbReference type="EC" id="3.4.14.-" evidence="6"/>
<dbReference type="PANTHER" id="PTHR38469:SF1">
    <property type="entry name" value="PERIPLASMIC PEPTIDASE SUBFAMILY S1B"/>
    <property type="match status" value="1"/>
</dbReference>
<dbReference type="Proteomes" id="UP000178943">
    <property type="component" value="Unassembled WGS sequence"/>
</dbReference>
<evidence type="ECO:0000256" key="4">
    <source>
        <dbReference type="ARBA" id="ARBA00022729"/>
    </source>
</evidence>
<keyword evidence="3 6" id="KW-0645">Protease</keyword>